<dbReference type="GO" id="GO:0003964">
    <property type="term" value="F:RNA-directed DNA polymerase activity"/>
    <property type="evidence" value="ECO:0007669"/>
    <property type="project" value="UniProtKB-KW"/>
</dbReference>
<evidence type="ECO:0000256" key="4">
    <source>
        <dbReference type="ARBA" id="ARBA00022801"/>
    </source>
</evidence>
<evidence type="ECO:0000256" key="9">
    <source>
        <dbReference type="ARBA" id="ARBA00023172"/>
    </source>
</evidence>
<evidence type="ECO:0000256" key="3">
    <source>
        <dbReference type="ARBA" id="ARBA00022759"/>
    </source>
</evidence>
<dbReference type="GO" id="GO:0046872">
    <property type="term" value="F:metal ion binding"/>
    <property type="evidence" value="ECO:0007669"/>
    <property type="project" value="UniProtKB-KW"/>
</dbReference>
<dbReference type="GO" id="GO:0003887">
    <property type="term" value="F:DNA-directed DNA polymerase activity"/>
    <property type="evidence" value="ECO:0007669"/>
    <property type="project" value="UniProtKB-KW"/>
</dbReference>
<dbReference type="InterPro" id="IPR039537">
    <property type="entry name" value="Retrotran_Ty1/copia-like"/>
</dbReference>
<dbReference type="Pfam" id="PF25597">
    <property type="entry name" value="SH3_retrovirus"/>
    <property type="match status" value="1"/>
</dbReference>
<reference evidence="12" key="1">
    <citation type="submission" date="2016-04" db="EMBL/GenBank/DDBJ databases">
        <title>Cephalotus genome sequencing.</title>
        <authorList>
            <person name="Fukushima K."/>
            <person name="Hasebe M."/>
            <person name="Fang X."/>
        </authorList>
    </citation>
    <scope>NUCLEOTIDE SEQUENCE [LARGE SCALE GENOMIC DNA]</scope>
    <source>
        <strain evidence="12">cv. St1</strain>
    </source>
</reference>
<dbReference type="GO" id="GO:0015074">
    <property type="term" value="P:DNA integration"/>
    <property type="evidence" value="ECO:0007669"/>
    <property type="project" value="UniProtKB-KW"/>
</dbReference>
<name>A0A1Q3B0Q3_CEPFO</name>
<gene>
    <name evidence="11" type="ORF">CFOL_v3_05108</name>
</gene>
<dbReference type="EMBL" id="BDDD01000212">
    <property type="protein sequence ID" value="GAV61581.1"/>
    <property type="molecule type" value="Genomic_DNA"/>
</dbReference>
<keyword evidence="8" id="KW-0239">DNA-directed DNA polymerase</keyword>
<dbReference type="InterPro" id="IPR036397">
    <property type="entry name" value="RNaseH_sf"/>
</dbReference>
<proteinExistence type="predicted"/>
<keyword evidence="5" id="KW-0460">Magnesium</keyword>
<keyword evidence="1" id="KW-0540">Nuclease</keyword>
<keyword evidence="3" id="KW-0255">Endonuclease</keyword>
<keyword evidence="4" id="KW-0378">Hydrolase</keyword>
<dbReference type="GO" id="GO:0003676">
    <property type="term" value="F:nucleic acid binding"/>
    <property type="evidence" value="ECO:0007669"/>
    <property type="project" value="InterPro"/>
</dbReference>
<dbReference type="GO" id="GO:0006310">
    <property type="term" value="P:DNA recombination"/>
    <property type="evidence" value="ECO:0007669"/>
    <property type="project" value="UniProtKB-KW"/>
</dbReference>
<sequence length="202" mass="23621">MCRTLLNENNLSKYFWAEAINTSCYILNRISIRPILKKTPYELWRGRKPNISYFHTFGCKCFIHNNGKEHLEKFDSKVDEGIFLGYCSTSRAYRCFNKRTLLVEESMHVVFDESNPKLPKEVNVDDCVDFIENGVSKINLDEAKREESTEGETPQEDYQEAIHDQTLKVVRGHPHEAITTRKRTFPDRLFSRPLLRSANVIK</sequence>
<keyword evidence="8" id="KW-0548">Nucleotidyltransferase</keyword>
<dbReference type="PANTHER" id="PTHR42648">
    <property type="entry name" value="TRANSPOSASE, PUTATIVE-RELATED"/>
    <property type="match status" value="1"/>
</dbReference>
<keyword evidence="8" id="KW-0808">Transferase</keyword>
<evidence type="ECO:0000256" key="7">
    <source>
        <dbReference type="ARBA" id="ARBA00022918"/>
    </source>
</evidence>
<dbReference type="InterPro" id="IPR012337">
    <property type="entry name" value="RNaseH-like_sf"/>
</dbReference>
<evidence type="ECO:0000256" key="6">
    <source>
        <dbReference type="ARBA" id="ARBA00022908"/>
    </source>
</evidence>
<evidence type="ECO:0000313" key="11">
    <source>
        <dbReference type="EMBL" id="GAV61581.1"/>
    </source>
</evidence>
<keyword evidence="7" id="KW-0695">RNA-directed DNA polymerase</keyword>
<keyword evidence="6" id="KW-0229">DNA integration</keyword>
<keyword evidence="12" id="KW-1185">Reference proteome</keyword>
<dbReference type="Proteomes" id="UP000187406">
    <property type="component" value="Unassembled WGS sequence"/>
</dbReference>
<evidence type="ECO:0000256" key="2">
    <source>
        <dbReference type="ARBA" id="ARBA00022723"/>
    </source>
</evidence>
<comment type="caution">
    <text evidence="11">The sequence shown here is derived from an EMBL/GenBank/DDBJ whole genome shotgun (WGS) entry which is preliminary data.</text>
</comment>
<evidence type="ECO:0000313" key="12">
    <source>
        <dbReference type="Proteomes" id="UP000187406"/>
    </source>
</evidence>
<dbReference type="PANTHER" id="PTHR42648:SF11">
    <property type="entry name" value="TRANSPOSON TY4-P GAG-POL POLYPROTEIN"/>
    <property type="match status" value="1"/>
</dbReference>
<protein>
    <recommendedName>
        <fullName evidence="10">Retroviral polymerase SH3-like domain-containing protein</fullName>
    </recommendedName>
</protein>
<dbReference type="OrthoDB" id="6776856at2759"/>
<dbReference type="InterPro" id="IPR057670">
    <property type="entry name" value="SH3_retrovirus"/>
</dbReference>
<evidence type="ECO:0000259" key="10">
    <source>
        <dbReference type="Pfam" id="PF25597"/>
    </source>
</evidence>
<dbReference type="SUPFAM" id="SSF53098">
    <property type="entry name" value="Ribonuclease H-like"/>
    <property type="match status" value="1"/>
</dbReference>
<evidence type="ECO:0000256" key="1">
    <source>
        <dbReference type="ARBA" id="ARBA00022722"/>
    </source>
</evidence>
<dbReference type="GO" id="GO:0004519">
    <property type="term" value="F:endonuclease activity"/>
    <property type="evidence" value="ECO:0007669"/>
    <property type="project" value="UniProtKB-KW"/>
</dbReference>
<keyword evidence="9" id="KW-0233">DNA recombination</keyword>
<evidence type="ECO:0000256" key="5">
    <source>
        <dbReference type="ARBA" id="ARBA00022842"/>
    </source>
</evidence>
<dbReference type="AlphaFoldDB" id="A0A1Q3B0Q3"/>
<organism evidence="11 12">
    <name type="scientific">Cephalotus follicularis</name>
    <name type="common">Albany pitcher plant</name>
    <dbReference type="NCBI Taxonomy" id="3775"/>
    <lineage>
        <taxon>Eukaryota</taxon>
        <taxon>Viridiplantae</taxon>
        <taxon>Streptophyta</taxon>
        <taxon>Embryophyta</taxon>
        <taxon>Tracheophyta</taxon>
        <taxon>Spermatophyta</taxon>
        <taxon>Magnoliopsida</taxon>
        <taxon>eudicotyledons</taxon>
        <taxon>Gunneridae</taxon>
        <taxon>Pentapetalae</taxon>
        <taxon>rosids</taxon>
        <taxon>fabids</taxon>
        <taxon>Oxalidales</taxon>
        <taxon>Cephalotaceae</taxon>
        <taxon>Cephalotus</taxon>
    </lineage>
</organism>
<dbReference type="Gene3D" id="3.30.420.10">
    <property type="entry name" value="Ribonuclease H-like superfamily/Ribonuclease H"/>
    <property type="match status" value="1"/>
</dbReference>
<accession>A0A1Q3B0Q3</accession>
<evidence type="ECO:0000256" key="8">
    <source>
        <dbReference type="ARBA" id="ARBA00022932"/>
    </source>
</evidence>
<keyword evidence="2" id="KW-0479">Metal-binding</keyword>
<feature type="domain" description="Retroviral polymerase SH3-like" evidence="10">
    <location>
        <begin position="59"/>
        <end position="116"/>
    </location>
</feature>
<dbReference type="GO" id="GO:0016787">
    <property type="term" value="F:hydrolase activity"/>
    <property type="evidence" value="ECO:0007669"/>
    <property type="project" value="UniProtKB-KW"/>
</dbReference>
<dbReference type="InParanoid" id="A0A1Q3B0Q3"/>